<dbReference type="RefSeq" id="WP_107894607.1">
    <property type="nucleotide sequence ID" value="NZ_PYWM01000004.1"/>
</dbReference>
<proteinExistence type="predicted"/>
<organism evidence="2 3">
    <name type="scientific">Lysinibacillus mangiferihumi</name>
    <dbReference type="NCBI Taxonomy" id="1130819"/>
    <lineage>
        <taxon>Bacteria</taxon>
        <taxon>Bacillati</taxon>
        <taxon>Bacillota</taxon>
        <taxon>Bacilli</taxon>
        <taxon>Bacillales</taxon>
        <taxon>Bacillaceae</taxon>
        <taxon>Lysinibacillus</taxon>
    </lineage>
</organism>
<sequence>MMNIRNKKIWFLLFVVVIWLIWFYTRPLITFNEAVPELDIASIDNLLISDMRESFYIEQEETEQFISILNSLFMKKKIIPNRPAFNEDAYIYFYSKNSEVSYTIILDYKRNIIGIIERPKMLKQYILEDSSELFAFVKSYLSNNEVVE</sequence>
<dbReference type="Proteomes" id="UP000308744">
    <property type="component" value="Unassembled WGS sequence"/>
</dbReference>
<accession>A0A4U2ZB84</accession>
<evidence type="ECO:0000313" key="2">
    <source>
        <dbReference type="EMBL" id="TKI71647.1"/>
    </source>
</evidence>
<dbReference type="AlphaFoldDB" id="A0A4U2ZB84"/>
<reference evidence="2 3" key="1">
    <citation type="submission" date="2019-04" db="EMBL/GenBank/DDBJ databases">
        <title>Lysinibacillus genome sequencing.</title>
        <authorList>
            <person name="Dunlap C."/>
        </authorList>
    </citation>
    <scope>NUCLEOTIDE SEQUENCE [LARGE SCALE GENOMIC DNA]</scope>
    <source>
        <strain evidence="2 3">CCTCC AB 2010389</strain>
    </source>
</reference>
<feature type="transmembrane region" description="Helical" evidence="1">
    <location>
        <begin position="9"/>
        <end position="25"/>
    </location>
</feature>
<evidence type="ECO:0000313" key="3">
    <source>
        <dbReference type="Proteomes" id="UP000308744"/>
    </source>
</evidence>
<comment type="caution">
    <text evidence="2">The sequence shown here is derived from an EMBL/GenBank/DDBJ whole genome shotgun (WGS) entry which is preliminary data.</text>
</comment>
<keyword evidence="1" id="KW-1133">Transmembrane helix</keyword>
<evidence type="ECO:0000256" key="1">
    <source>
        <dbReference type="SAM" id="Phobius"/>
    </source>
</evidence>
<dbReference type="EMBL" id="SZPU01000015">
    <property type="protein sequence ID" value="TKI71647.1"/>
    <property type="molecule type" value="Genomic_DNA"/>
</dbReference>
<keyword evidence="1" id="KW-0472">Membrane</keyword>
<name>A0A4U2ZB84_9BACI</name>
<keyword evidence="3" id="KW-1185">Reference proteome</keyword>
<protein>
    <submittedName>
        <fullName evidence="2">Uncharacterized protein</fullName>
    </submittedName>
</protein>
<gene>
    <name evidence="2" type="ORF">FC756_04545</name>
</gene>
<keyword evidence="1" id="KW-0812">Transmembrane</keyword>